<evidence type="ECO:0000313" key="2">
    <source>
        <dbReference type="EMBL" id="CAA9318510.1"/>
    </source>
</evidence>
<feature type="region of interest" description="Disordered" evidence="1">
    <location>
        <begin position="28"/>
        <end position="50"/>
    </location>
</feature>
<protein>
    <submittedName>
        <fullName evidence="2">Uncharacterized protein</fullName>
    </submittedName>
</protein>
<reference evidence="2" key="1">
    <citation type="submission" date="2020-02" db="EMBL/GenBank/DDBJ databases">
        <authorList>
            <person name="Meier V. D."/>
        </authorList>
    </citation>
    <scope>NUCLEOTIDE SEQUENCE</scope>
    <source>
        <strain evidence="2">AVDCRST_MAG29</strain>
    </source>
</reference>
<dbReference type="AlphaFoldDB" id="A0A6J4KZ23"/>
<evidence type="ECO:0000256" key="1">
    <source>
        <dbReference type="SAM" id="MobiDB-lite"/>
    </source>
</evidence>
<gene>
    <name evidence="2" type="ORF">AVDCRST_MAG29-273</name>
</gene>
<dbReference type="EMBL" id="CADCUG010000024">
    <property type="protein sequence ID" value="CAA9318510.1"/>
    <property type="molecule type" value="Genomic_DNA"/>
</dbReference>
<name>A0A6J4KZ23_9ACTN</name>
<sequence length="50" mass="5151">MLDLGQCHVSAWRRAVVSGVLLLSLAGCSDDEPTDHSGHTPGKDSSGGTE</sequence>
<proteinExistence type="predicted"/>
<accession>A0A6J4KZ23</accession>
<organism evidence="2">
    <name type="scientific">uncultured Nocardioidaceae bacterium</name>
    <dbReference type="NCBI Taxonomy" id="253824"/>
    <lineage>
        <taxon>Bacteria</taxon>
        <taxon>Bacillati</taxon>
        <taxon>Actinomycetota</taxon>
        <taxon>Actinomycetes</taxon>
        <taxon>Propionibacteriales</taxon>
        <taxon>Nocardioidaceae</taxon>
        <taxon>environmental samples</taxon>
    </lineage>
</organism>